<feature type="non-terminal residue" evidence="2">
    <location>
        <position position="55"/>
    </location>
</feature>
<proteinExistence type="predicted"/>
<keyword evidence="1" id="KW-0472">Membrane</keyword>
<evidence type="ECO:0000256" key="1">
    <source>
        <dbReference type="SAM" id="Phobius"/>
    </source>
</evidence>
<name>X1IEM1_9ZZZZ</name>
<comment type="caution">
    <text evidence="2">The sequence shown here is derived from an EMBL/GenBank/DDBJ whole genome shotgun (WGS) entry which is preliminary data.</text>
</comment>
<dbReference type="EMBL" id="BARU01026864">
    <property type="protein sequence ID" value="GAH67735.1"/>
    <property type="molecule type" value="Genomic_DNA"/>
</dbReference>
<evidence type="ECO:0000313" key="2">
    <source>
        <dbReference type="EMBL" id="GAH67735.1"/>
    </source>
</evidence>
<sequence length="55" mass="6080">MMVQAALELVGPYLSRRIFYDDVLSSSGRYYGRIGLVILVLLGVRSATIVASIIY</sequence>
<feature type="transmembrane region" description="Helical" evidence="1">
    <location>
        <begin position="30"/>
        <end position="54"/>
    </location>
</feature>
<reference evidence="2" key="1">
    <citation type="journal article" date="2014" name="Front. Microbiol.">
        <title>High frequency of phylogenetically diverse reductive dehalogenase-homologous genes in deep subseafloor sedimentary metagenomes.</title>
        <authorList>
            <person name="Kawai M."/>
            <person name="Futagami T."/>
            <person name="Toyoda A."/>
            <person name="Takaki Y."/>
            <person name="Nishi S."/>
            <person name="Hori S."/>
            <person name="Arai W."/>
            <person name="Tsubouchi T."/>
            <person name="Morono Y."/>
            <person name="Uchiyama I."/>
            <person name="Ito T."/>
            <person name="Fujiyama A."/>
            <person name="Inagaki F."/>
            <person name="Takami H."/>
        </authorList>
    </citation>
    <scope>NUCLEOTIDE SEQUENCE</scope>
    <source>
        <strain evidence="2">Expedition CK06-06</strain>
    </source>
</reference>
<evidence type="ECO:0008006" key="3">
    <source>
        <dbReference type="Google" id="ProtNLM"/>
    </source>
</evidence>
<dbReference type="AlphaFoldDB" id="X1IEM1"/>
<keyword evidence="1" id="KW-1133">Transmembrane helix</keyword>
<keyword evidence="1" id="KW-0812">Transmembrane</keyword>
<accession>X1IEM1</accession>
<organism evidence="2">
    <name type="scientific">marine sediment metagenome</name>
    <dbReference type="NCBI Taxonomy" id="412755"/>
    <lineage>
        <taxon>unclassified sequences</taxon>
        <taxon>metagenomes</taxon>
        <taxon>ecological metagenomes</taxon>
    </lineage>
</organism>
<gene>
    <name evidence="2" type="ORF">S03H2_43110</name>
</gene>
<protein>
    <recommendedName>
        <fullName evidence="3">ABC transmembrane type-1 domain-containing protein</fullName>
    </recommendedName>
</protein>